<dbReference type="InterPro" id="IPR011437">
    <property type="entry name" value="DUF1540"/>
</dbReference>
<organism evidence="2 3">
    <name type="scientific">Metabacillus fastidiosus</name>
    <dbReference type="NCBI Taxonomy" id="1458"/>
    <lineage>
        <taxon>Bacteria</taxon>
        <taxon>Bacillati</taxon>
        <taxon>Bacillota</taxon>
        <taxon>Bacilli</taxon>
        <taxon>Bacillales</taxon>
        <taxon>Bacillaceae</taxon>
        <taxon>Metabacillus</taxon>
    </lineage>
</organism>
<evidence type="ECO:0000313" key="3">
    <source>
        <dbReference type="Proteomes" id="UP001342826"/>
    </source>
</evidence>
<dbReference type="RefSeq" id="WP_082799951.1">
    <property type="nucleotide sequence ID" value="NZ_JARSOS010000032.1"/>
</dbReference>
<dbReference type="Proteomes" id="UP001342826">
    <property type="component" value="Unassembled WGS sequence"/>
</dbReference>
<feature type="domain" description="DUF1540" evidence="1">
    <location>
        <begin position="5"/>
        <end position="47"/>
    </location>
</feature>
<evidence type="ECO:0000313" key="2">
    <source>
        <dbReference type="EMBL" id="MED4400005.1"/>
    </source>
</evidence>
<gene>
    <name evidence="2" type="ORF">P9271_01335</name>
</gene>
<evidence type="ECO:0000259" key="1">
    <source>
        <dbReference type="Pfam" id="PF07561"/>
    </source>
</evidence>
<sequence length="51" mass="5702">MTQHVLCEVSNCTYWGDGNKCTADTIYVVSHKGREASKSEETDCNTFEPES</sequence>
<proteinExistence type="predicted"/>
<dbReference type="GeneID" id="301143390"/>
<name>A0ABU6NS90_9BACI</name>
<accession>A0ABU6NS90</accession>
<dbReference type="EMBL" id="JARTFS010000001">
    <property type="protein sequence ID" value="MED4400005.1"/>
    <property type="molecule type" value="Genomic_DNA"/>
</dbReference>
<comment type="caution">
    <text evidence="2">The sequence shown here is derived from an EMBL/GenBank/DDBJ whole genome shotgun (WGS) entry which is preliminary data.</text>
</comment>
<keyword evidence="3" id="KW-1185">Reference proteome</keyword>
<protein>
    <submittedName>
        <fullName evidence="2">DUF1540 domain-containing protein</fullName>
    </submittedName>
</protein>
<reference evidence="2 3" key="1">
    <citation type="submission" date="2023-03" db="EMBL/GenBank/DDBJ databases">
        <title>Bacillus Genome Sequencing.</title>
        <authorList>
            <person name="Dunlap C."/>
        </authorList>
    </citation>
    <scope>NUCLEOTIDE SEQUENCE [LARGE SCALE GENOMIC DNA]</scope>
    <source>
        <strain evidence="2 3">NRS-1717</strain>
    </source>
</reference>
<dbReference type="Pfam" id="PF07561">
    <property type="entry name" value="DUF1540"/>
    <property type="match status" value="1"/>
</dbReference>